<dbReference type="OrthoDB" id="9815205at2"/>
<dbReference type="InterPro" id="IPR036249">
    <property type="entry name" value="Thioredoxin-like_sf"/>
</dbReference>
<dbReference type="InterPro" id="IPR050553">
    <property type="entry name" value="Thioredoxin_ResA/DsbE_sf"/>
</dbReference>
<dbReference type="InterPro" id="IPR017937">
    <property type="entry name" value="Thioredoxin_CS"/>
</dbReference>
<evidence type="ECO:0000256" key="2">
    <source>
        <dbReference type="ARBA" id="ARBA00022748"/>
    </source>
</evidence>
<dbReference type="GO" id="GO:0016491">
    <property type="term" value="F:oxidoreductase activity"/>
    <property type="evidence" value="ECO:0007669"/>
    <property type="project" value="InterPro"/>
</dbReference>
<dbReference type="Gene3D" id="3.40.30.10">
    <property type="entry name" value="Glutaredoxin"/>
    <property type="match status" value="1"/>
</dbReference>
<keyword evidence="3" id="KW-0676">Redox-active center</keyword>
<keyword evidence="5" id="KW-0413">Isomerase</keyword>
<comment type="caution">
    <text evidence="5">The sequence shown here is derived from an EMBL/GenBank/DDBJ whole genome shotgun (WGS) entry which is preliminary data.</text>
</comment>
<dbReference type="PANTHER" id="PTHR42852">
    <property type="entry name" value="THIOL:DISULFIDE INTERCHANGE PROTEIN DSBE"/>
    <property type="match status" value="1"/>
</dbReference>
<keyword evidence="6" id="KW-1185">Reference proteome</keyword>
<evidence type="ECO:0000313" key="5">
    <source>
        <dbReference type="EMBL" id="TYP96931.1"/>
    </source>
</evidence>
<organism evidence="5 6">
    <name type="scientific">Sphingobacterium allocomposti</name>
    <dbReference type="NCBI Taxonomy" id="415956"/>
    <lineage>
        <taxon>Bacteria</taxon>
        <taxon>Pseudomonadati</taxon>
        <taxon>Bacteroidota</taxon>
        <taxon>Sphingobacteriia</taxon>
        <taxon>Sphingobacteriales</taxon>
        <taxon>Sphingobacteriaceae</taxon>
        <taxon>Sphingobacterium</taxon>
    </lineage>
</organism>
<comment type="subcellular location">
    <subcellularLocation>
        <location evidence="1">Cell envelope</location>
    </subcellularLocation>
</comment>
<gene>
    <name evidence="5" type="ORF">BC792_104158</name>
</gene>
<protein>
    <submittedName>
        <fullName evidence="5">Thiol-disulfide isomerase/thioredoxin</fullName>
    </submittedName>
</protein>
<dbReference type="PROSITE" id="PS00194">
    <property type="entry name" value="THIOREDOXIN_1"/>
    <property type="match status" value="1"/>
</dbReference>
<evidence type="ECO:0000256" key="3">
    <source>
        <dbReference type="ARBA" id="ARBA00023284"/>
    </source>
</evidence>
<dbReference type="PANTHER" id="PTHR42852:SF17">
    <property type="entry name" value="THIOREDOXIN-LIKE PROTEIN HI_1115"/>
    <property type="match status" value="1"/>
</dbReference>
<reference evidence="5 6" key="1">
    <citation type="submission" date="2019-07" db="EMBL/GenBank/DDBJ databases">
        <title>Genomic Encyclopedia of Archaeal and Bacterial Type Strains, Phase II (KMG-II): from individual species to whole genera.</title>
        <authorList>
            <person name="Goeker M."/>
        </authorList>
    </citation>
    <scope>NUCLEOTIDE SEQUENCE [LARGE SCALE GENOMIC DNA]</scope>
    <source>
        <strain evidence="5 6">DSM 18850</strain>
    </source>
</reference>
<dbReference type="InterPro" id="IPR013740">
    <property type="entry name" value="Redoxin"/>
</dbReference>
<dbReference type="GO" id="GO:0017004">
    <property type="term" value="P:cytochrome complex assembly"/>
    <property type="evidence" value="ECO:0007669"/>
    <property type="project" value="UniProtKB-KW"/>
</dbReference>
<evidence type="ECO:0000256" key="1">
    <source>
        <dbReference type="ARBA" id="ARBA00004196"/>
    </source>
</evidence>
<keyword evidence="2" id="KW-0201">Cytochrome c-type biogenesis</keyword>
<feature type="domain" description="Thioredoxin" evidence="4">
    <location>
        <begin position="59"/>
        <end position="199"/>
    </location>
</feature>
<dbReference type="EMBL" id="VNHX01000004">
    <property type="protein sequence ID" value="TYP96931.1"/>
    <property type="molecule type" value="Genomic_DNA"/>
</dbReference>
<dbReference type="AlphaFoldDB" id="A0A5S5DM62"/>
<name>A0A5S5DM62_9SPHI</name>
<dbReference type="GO" id="GO:0030313">
    <property type="term" value="C:cell envelope"/>
    <property type="evidence" value="ECO:0007669"/>
    <property type="project" value="UniProtKB-SubCell"/>
</dbReference>
<dbReference type="Proteomes" id="UP000325105">
    <property type="component" value="Unassembled WGS sequence"/>
</dbReference>
<dbReference type="Pfam" id="PF08534">
    <property type="entry name" value="Redoxin"/>
    <property type="match status" value="1"/>
</dbReference>
<dbReference type="GO" id="GO:0016853">
    <property type="term" value="F:isomerase activity"/>
    <property type="evidence" value="ECO:0007669"/>
    <property type="project" value="UniProtKB-KW"/>
</dbReference>
<dbReference type="SUPFAM" id="SSF52833">
    <property type="entry name" value="Thioredoxin-like"/>
    <property type="match status" value="1"/>
</dbReference>
<dbReference type="PROSITE" id="PS51352">
    <property type="entry name" value="THIOREDOXIN_2"/>
    <property type="match status" value="1"/>
</dbReference>
<sequence>MVDVDKKKIRRIIKNLAVAALILVLVLPAGRIWVQRGLMKIGLFRPDLEQPKEGSQTPSAVGHTAPEVTFLNNEGNTVRVSDLKGKVVFLNFWATWCPPCKAEMPSIQILKDKFKGNGNVVFLLVEIEGERQKAQMFMEQGNMDLPVVYPQSDIPPEWLGQSIPTTVILNKEGRVAARHEGMADYSRTEVSNFITELLNK</sequence>
<dbReference type="CDD" id="cd02966">
    <property type="entry name" value="TlpA_like_family"/>
    <property type="match status" value="1"/>
</dbReference>
<evidence type="ECO:0000313" key="6">
    <source>
        <dbReference type="Proteomes" id="UP000325105"/>
    </source>
</evidence>
<proteinExistence type="predicted"/>
<dbReference type="InterPro" id="IPR013766">
    <property type="entry name" value="Thioredoxin_domain"/>
</dbReference>
<accession>A0A5S5DM62</accession>
<evidence type="ECO:0000259" key="4">
    <source>
        <dbReference type="PROSITE" id="PS51352"/>
    </source>
</evidence>